<gene>
    <name evidence="1" type="ORF">HD599_001472</name>
</gene>
<protein>
    <submittedName>
        <fullName evidence="1">Uncharacterized protein</fullName>
    </submittedName>
</protein>
<dbReference type="RefSeq" id="WP_281381945.1">
    <property type="nucleotide sequence ID" value="NZ_JACHMJ010000001.1"/>
</dbReference>
<dbReference type="AlphaFoldDB" id="A0A841AP01"/>
<accession>A0A841AP01</accession>
<evidence type="ECO:0000313" key="2">
    <source>
        <dbReference type="Proteomes" id="UP000536685"/>
    </source>
</evidence>
<comment type="caution">
    <text evidence="1">The sequence shown here is derived from an EMBL/GenBank/DDBJ whole genome shotgun (WGS) entry which is preliminary data.</text>
</comment>
<sequence length="43" mass="4718">MPSTTCSATWSSTLYYVDREATAEVPENLTATEIFWTAADATD</sequence>
<reference evidence="1 2" key="1">
    <citation type="submission" date="2020-08" db="EMBL/GenBank/DDBJ databases">
        <title>Sequencing the genomes of 1000 actinobacteria strains.</title>
        <authorList>
            <person name="Klenk H.-P."/>
        </authorList>
    </citation>
    <scope>NUCLEOTIDE SEQUENCE [LARGE SCALE GENOMIC DNA]</scope>
    <source>
        <strain evidence="1 2">DSM 105784</strain>
    </source>
</reference>
<dbReference type="EMBL" id="JACHMJ010000001">
    <property type="protein sequence ID" value="MBB5843149.1"/>
    <property type="molecule type" value="Genomic_DNA"/>
</dbReference>
<proteinExistence type="predicted"/>
<keyword evidence="2" id="KW-1185">Reference proteome</keyword>
<name>A0A841AP01_9MICO</name>
<evidence type="ECO:0000313" key="1">
    <source>
        <dbReference type="EMBL" id="MBB5843149.1"/>
    </source>
</evidence>
<organism evidence="1 2">
    <name type="scientific">Conyzicola lurida</name>
    <dbReference type="NCBI Taxonomy" id="1172621"/>
    <lineage>
        <taxon>Bacteria</taxon>
        <taxon>Bacillati</taxon>
        <taxon>Actinomycetota</taxon>
        <taxon>Actinomycetes</taxon>
        <taxon>Micrococcales</taxon>
        <taxon>Microbacteriaceae</taxon>
        <taxon>Conyzicola</taxon>
    </lineage>
</organism>
<dbReference type="Proteomes" id="UP000536685">
    <property type="component" value="Unassembled WGS sequence"/>
</dbReference>